<dbReference type="OrthoDB" id="9789501at2"/>
<dbReference type="RefSeq" id="WP_058443701.1">
    <property type="nucleotide sequence ID" value="NZ_CAAAHT010000012.1"/>
</dbReference>
<dbReference type="InterPro" id="IPR014914">
    <property type="entry name" value="RES_dom"/>
</dbReference>
<dbReference type="Proteomes" id="UP000054698">
    <property type="component" value="Unassembled WGS sequence"/>
</dbReference>
<evidence type="ECO:0000313" key="5">
    <source>
        <dbReference type="Proteomes" id="UP000251942"/>
    </source>
</evidence>
<evidence type="ECO:0000313" key="3">
    <source>
        <dbReference type="EMBL" id="SPX61358.1"/>
    </source>
</evidence>
<dbReference type="STRING" id="453.Lfee_0482"/>
<proteinExistence type="predicted"/>
<feature type="domain" description="RES" evidence="1">
    <location>
        <begin position="16"/>
        <end position="142"/>
    </location>
</feature>
<keyword evidence="4" id="KW-1185">Reference proteome</keyword>
<reference evidence="2 4" key="1">
    <citation type="submission" date="2015-11" db="EMBL/GenBank/DDBJ databases">
        <title>Genomic analysis of 38 Legionella species identifies large and diverse effector repertoires.</title>
        <authorList>
            <person name="Burstein D."/>
            <person name="Amaro F."/>
            <person name="Zusman T."/>
            <person name="Lifshitz Z."/>
            <person name="Cohen O."/>
            <person name="Gilbert J.A."/>
            <person name="Pupko T."/>
            <person name="Shuman H.A."/>
            <person name="Segal G."/>
        </authorList>
    </citation>
    <scope>NUCLEOTIDE SEQUENCE [LARGE SCALE GENOMIC DNA]</scope>
    <source>
        <strain evidence="2 4">WO-44C</strain>
    </source>
</reference>
<evidence type="ECO:0000259" key="1">
    <source>
        <dbReference type="SMART" id="SM00953"/>
    </source>
</evidence>
<dbReference type="PATRIC" id="fig|453.4.peg.523"/>
<evidence type="ECO:0000313" key="2">
    <source>
        <dbReference type="EMBL" id="KTD03126.1"/>
    </source>
</evidence>
<accession>A0A0W0U5W2</accession>
<gene>
    <name evidence="2" type="ORF">Lfee_0482</name>
    <name evidence="3" type="ORF">NCTC12022_02098</name>
</gene>
<dbReference type="AlphaFoldDB" id="A0A0W0U5W2"/>
<reference evidence="3 5" key="2">
    <citation type="submission" date="2018-06" db="EMBL/GenBank/DDBJ databases">
        <authorList>
            <consortium name="Pathogen Informatics"/>
            <person name="Doyle S."/>
        </authorList>
    </citation>
    <scope>NUCLEOTIDE SEQUENCE [LARGE SCALE GENOMIC DNA]</scope>
    <source>
        <strain evidence="3 5">NCTC12022</strain>
    </source>
</reference>
<dbReference type="Pfam" id="PF08808">
    <property type="entry name" value="RES"/>
    <property type="match status" value="1"/>
</dbReference>
<dbReference type="EMBL" id="LNYB01000016">
    <property type="protein sequence ID" value="KTD03126.1"/>
    <property type="molecule type" value="Genomic_DNA"/>
</dbReference>
<sequence length="155" mass="17700">MTLWYRATQSESVGQVFSGEGGIYVSGRWSYKGRKVIYCSQSISLCTLEWLAHHGLTVSGYSYYRFSIEIPEKLTFYADISDLPKEWNLCPASDETREFAEIHLFNQEKYLALAVPSVMVHEEKNLIINPMHPNFLQAVKSVRSLGKFVAPARNN</sequence>
<dbReference type="Proteomes" id="UP000251942">
    <property type="component" value="Unassembled WGS sequence"/>
</dbReference>
<name>A0A0W0U5W2_9GAMM</name>
<evidence type="ECO:0000313" key="4">
    <source>
        <dbReference type="Proteomes" id="UP000054698"/>
    </source>
</evidence>
<dbReference type="EMBL" id="UASS01000018">
    <property type="protein sequence ID" value="SPX61358.1"/>
    <property type="molecule type" value="Genomic_DNA"/>
</dbReference>
<dbReference type="SMART" id="SM00953">
    <property type="entry name" value="RES"/>
    <property type="match status" value="1"/>
</dbReference>
<organism evidence="2 4">
    <name type="scientific">Legionella feeleii</name>
    <dbReference type="NCBI Taxonomy" id="453"/>
    <lineage>
        <taxon>Bacteria</taxon>
        <taxon>Pseudomonadati</taxon>
        <taxon>Pseudomonadota</taxon>
        <taxon>Gammaproteobacteria</taxon>
        <taxon>Legionellales</taxon>
        <taxon>Legionellaceae</taxon>
        <taxon>Legionella</taxon>
    </lineage>
</organism>
<protein>
    <submittedName>
        <fullName evidence="2">RES domain protein</fullName>
    </submittedName>
</protein>